<organism evidence="9 10">
    <name type="scientific">Fulvivirga sediminis</name>
    <dbReference type="NCBI Taxonomy" id="2803949"/>
    <lineage>
        <taxon>Bacteria</taxon>
        <taxon>Pseudomonadati</taxon>
        <taxon>Bacteroidota</taxon>
        <taxon>Cytophagia</taxon>
        <taxon>Cytophagales</taxon>
        <taxon>Fulvivirgaceae</taxon>
        <taxon>Fulvivirga</taxon>
    </lineage>
</organism>
<dbReference type="EMBL" id="JAESIY010000001">
    <property type="protein sequence ID" value="MBL3654799.1"/>
    <property type="molecule type" value="Genomic_DNA"/>
</dbReference>
<feature type="transmembrane region" description="Helical" evidence="7">
    <location>
        <begin position="6"/>
        <end position="24"/>
    </location>
</feature>
<keyword evidence="5 7" id="KW-1133">Transmembrane helix</keyword>
<feature type="transmembrane region" description="Helical" evidence="7">
    <location>
        <begin position="137"/>
        <end position="161"/>
    </location>
</feature>
<keyword evidence="9" id="KW-0645">Protease</keyword>
<dbReference type="PANTHER" id="PTHR43731:SF14">
    <property type="entry name" value="PRESENILIN-ASSOCIATED RHOMBOID-LIKE PROTEIN, MITOCHONDRIAL"/>
    <property type="match status" value="1"/>
</dbReference>
<evidence type="ECO:0000256" key="1">
    <source>
        <dbReference type="ARBA" id="ARBA00004141"/>
    </source>
</evidence>
<protein>
    <submittedName>
        <fullName evidence="9">Rhomboid family intramembrane serine protease</fullName>
    </submittedName>
</protein>
<dbReference type="SUPFAM" id="SSF144091">
    <property type="entry name" value="Rhomboid-like"/>
    <property type="match status" value="1"/>
</dbReference>
<evidence type="ECO:0000313" key="10">
    <source>
        <dbReference type="Proteomes" id="UP000659388"/>
    </source>
</evidence>
<sequence>MSVTVILIAINVILSLYAWNNTHIMNKWIFNPYSVNKYKQYYRFITSGFIHNDTMHLIFNMFVLWMFGKNIEYIFTTIFGSMGLIIYAAMFLLGIIVADIPTYLKHKEHAYYNALGASGGVSSILFSFVLFAPNEPLYLYGIIGLPGLVWAAIYVAYSIYMGKKGGDNINHDAHLWGGLFGIAFTIGVYPEVLILFFNQLKEFSLF</sequence>
<dbReference type="Proteomes" id="UP000659388">
    <property type="component" value="Unassembled WGS sequence"/>
</dbReference>
<dbReference type="InterPro" id="IPR022764">
    <property type="entry name" value="Peptidase_S54_rhomboid_dom"/>
</dbReference>
<feature type="transmembrane region" description="Helical" evidence="7">
    <location>
        <begin position="44"/>
        <end position="67"/>
    </location>
</feature>
<feature type="transmembrane region" description="Helical" evidence="7">
    <location>
        <begin position="73"/>
        <end position="98"/>
    </location>
</feature>
<keyword evidence="6 7" id="KW-0472">Membrane</keyword>
<proteinExistence type="inferred from homology"/>
<keyword evidence="10" id="KW-1185">Reference proteome</keyword>
<comment type="similarity">
    <text evidence="2">Belongs to the peptidase S54 family.</text>
</comment>
<gene>
    <name evidence="9" type="ORF">JL102_01555</name>
</gene>
<dbReference type="GO" id="GO:0016020">
    <property type="term" value="C:membrane"/>
    <property type="evidence" value="ECO:0007669"/>
    <property type="project" value="UniProtKB-SubCell"/>
</dbReference>
<feature type="transmembrane region" description="Helical" evidence="7">
    <location>
        <begin position="173"/>
        <end position="197"/>
    </location>
</feature>
<dbReference type="GO" id="GO:0006508">
    <property type="term" value="P:proteolysis"/>
    <property type="evidence" value="ECO:0007669"/>
    <property type="project" value="UniProtKB-KW"/>
</dbReference>
<dbReference type="AlphaFoldDB" id="A0A937F5U4"/>
<evidence type="ECO:0000256" key="5">
    <source>
        <dbReference type="ARBA" id="ARBA00022989"/>
    </source>
</evidence>
<evidence type="ECO:0000256" key="4">
    <source>
        <dbReference type="ARBA" id="ARBA00022801"/>
    </source>
</evidence>
<dbReference type="PANTHER" id="PTHR43731">
    <property type="entry name" value="RHOMBOID PROTEASE"/>
    <property type="match status" value="1"/>
</dbReference>
<evidence type="ECO:0000259" key="8">
    <source>
        <dbReference type="Pfam" id="PF01694"/>
    </source>
</evidence>
<evidence type="ECO:0000256" key="6">
    <source>
        <dbReference type="ARBA" id="ARBA00023136"/>
    </source>
</evidence>
<keyword evidence="3 7" id="KW-0812">Transmembrane</keyword>
<dbReference type="Gene3D" id="1.20.1540.10">
    <property type="entry name" value="Rhomboid-like"/>
    <property type="match status" value="1"/>
</dbReference>
<feature type="transmembrane region" description="Helical" evidence="7">
    <location>
        <begin position="110"/>
        <end position="131"/>
    </location>
</feature>
<feature type="domain" description="Peptidase S54 rhomboid" evidence="8">
    <location>
        <begin position="39"/>
        <end position="188"/>
    </location>
</feature>
<name>A0A937F5U4_9BACT</name>
<dbReference type="GO" id="GO:0004252">
    <property type="term" value="F:serine-type endopeptidase activity"/>
    <property type="evidence" value="ECO:0007669"/>
    <property type="project" value="InterPro"/>
</dbReference>
<evidence type="ECO:0000256" key="3">
    <source>
        <dbReference type="ARBA" id="ARBA00022692"/>
    </source>
</evidence>
<dbReference type="Pfam" id="PF01694">
    <property type="entry name" value="Rhomboid"/>
    <property type="match status" value="1"/>
</dbReference>
<comment type="caution">
    <text evidence="9">The sequence shown here is derived from an EMBL/GenBank/DDBJ whole genome shotgun (WGS) entry which is preliminary data.</text>
</comment>
<reference evidence="9" key="1">
    <citation type="submission" date="2021-01" db="EMBL/GenBank/DDBJ databases">
        <title>Fulvivirga kasyanovii gen. nov., sp nov., a novel member of the phylum Bacteroidetes isolated from seawater in a mussel farm.</title>
        <authorList>
            <person name="Zhao L.-H."/>
            <person name="Wang Z.-J."/>
        </authorList>
    </citation>
    <scope>NUCLEOTIDE SEQUENCE</scope>
    <source>
        <strain evidence="9">2943</strain>
    </source>
</reference>
<comment type="subcellular location">
    <subcellularLocation>
        <location evidence="1">Membrane</location>
        <topology evidence="1">Multi-pass membrane protein</topology>
    </subcellularLocation>
</comment>
<evidence type="ECO:0000256" key="2">
    <source>
        <dbReference type="ARBA" id="ARBA00009045"/>
    </source>
</evidence>
<accession>A0A937F5U4</accession>
<dbReference type="InterPro" id="IPR035952">
    <property type="entry name" value="Rhomboid-like_sf"/>
</dbReference>
<evidence type="ECO:0000256" key="7">
    <source>
        <dbReference type="SAM" id="Phobius"/>
    </source>
</evidence>
<dbReference type="InterPro" id="IPR050925">
    <property type="entry name" value="Rhomboid_protease_S54"/>
</dbReference>
<evidence type="ECO:0000313" key="9">
    <source>
        <dbReference type="EMBL" id="MBL3654799.1"/>
    </source>
</evidence>
<keyword evidence="4" id="KW-0378">Hydrolase</keyword>